<reference evidence="7 8" key="1">
    <citation type="submission" date="2018-05" db="EMBL/GenBank/DDBJ databases">
        <title>Genome sequencing and assembly of the regulated plant pathogen Lachnellula willkommii and related sister species for the development of diagnostic species identification markers.</title>
        <authorList>
            <person name="Giroux E."/>
            <person name="Bilodeau G."/>
        </authorList>
    </citation>
    <scope>NUCLEOTIDE SEQUENCE [LARGE SCALE GENOMIC DNA]</scope>
    <source>
        <strain evidence="7 8">CBS 185.66</strain>
    </source>
</reference>
<evidence type="ECO:0000259" key="6">
    <source>
        <dbReference type="PROSITE" id="PS50075"/>
    </source>
</evidence>
<dbReference type="GO" id="GO:0016491">
    <property type="term" value="F:oxidoreductase activity"/>
    <property type="evidence" value="ECO:0007669"/>
    <property type="project" value="InterPro"/>
</dbReference>
<keyword evidence="2" id="KW-0597">Phosphoprotein</keyword>
<dbReference type="SUPFAM" id="SSF47336">
    <property type="entry name" value="ACP-like"/>
    <property type="match status" value="1"/>
</dbReference>
<dbReference type="Proteomes" id="UP000431533">
    <property type="component" value="Unassembled WGS sequence"/>
</dbReference>
<keyword evidence="8" id="KW-1185">Reference proteome</keyword>
<dbReference type="SUPFAM" id="SSF51735">
    <property type="entry name" value="NAD(P)-binding Rossmann-fold domains"/>
    <property type="match status" value="3"/>
</dbReference>
<comment type="caution">
    <text evidence="7">The sequence shown here is derived from an EMBL/GenBank/DDBJ whole genome shotgun (WGS) entry which is preliminary data.</text>
</comment>
<evidence type="ECO:0000256" key="4">
    <source>
        <dbReference type="ARBA" id="ARBA00023268"/>
    </source>
</evidence>
<organism evidence="7 8">
    <name type="scientific">Lachnellula hyalina</name>
    <dbReference type="NCBI Taxonomy" id="1316788"/>
    <lineage>
        <taxon>Eukaryota</taxon>
        <taxon>Fungi</taxon>
        <taxon>Dikarya</taxon>
        <taxon>Ascomycota</taxon>
        <taxon>Pezizomycotina</taxon>
        <taxon>Leotiomycetes</taxon>
        <taxon>Helotiales</taxon>
        <taxon>Lachnaceae</taxon>
        <taxon>Lachnellula</taxon>
    </lineage>
</organism>
<evidence type="ECO:0000256" key="1">
    <source>
        <dbReference type="ARBA" id="ARBA00022450"/>
    </source>
</evidence>
<dbReference type="InterPro" id="IPR013968">
    <property type="entry name" value="PKS_KR"/>
</dbReference>
<dbReference type="Pfam" id="PF00550">
    <property type="entry name" value="PP-binding"/>
    <property type="match status" value="1"/>
</dbReference>
<dbReference type="InterPro" id="IPR057326">
    <property type="entry name" value="KR_dom"/>
</dbReference>
<dbReference type="InterPro" id="IPR020806">
    <property type="entry name" value="PKS_PP-bd"/>
</dbReference>
<dbReference type="Gene3D" id="3.40.366.10">
    <property type="entry name" value="Malonyl-Coenzyme A Acyl Carrier Protein, domain 2"/>
    <property type="match status" value="1"/>
</dbReference>
<dbReference type="Pfam" id="PF13602">
    <property type="entry name" value="ADH_zinc_N_2"/>
    <property type="match status" value="1"/>
</dbReference>
<dbReference type="InterPro" id="IPR009081">
    <property type="entry name" value="PP-bd_ACP"/>
</dbReference>
<keyword evidence="5" id="KW-0732">Signal</keyword>
<evidence type="ECO:0000256" key="3">
    <source>
        <dbReference type="ARBA" id="ARBA00022679"/>
    </source>
</evidence>
<keyword evidence="3" id="KW-0808">Transferase</keyword>
<dbReference type="InterPro" id="IPR036736">
    <property type="entry name" value="ACP-like_sf"/>
</dbReference>
<dbReference type="RefSeq" id="XP_031001425.1">
    <property type="nucleotide sequence ID" value="XM_031153427.1"/>
</dbReference>
<dbReference type="InterPro" id="IPR056501">
    <property type="entry name" value="NAD-bd_HRPKS_sdrA"/>
</dbReference>
<dbReference type="SMART" id="SM00827">
    <property type="entry name" value="PKS_AT"/>
    <property type="match status" value="1"/>
</dbReference>
<dbReference type="PANTHER" id="PTHR43775:SF18">
    <property type="entry name" value="ENZYME, PUTATIVE (JCVI)-RELATED"/>
    <property type="match status" value="1"/>
</dbReference>
<dbReference type="InterPro" id="IPR050091">
    <property type="entry name" value="PKS_NRPS_Biosynth_Enz"/>
</dbReference>
<feature type="chain" id="PRO_5034261847" evidence="5">
    <location>
        <begin position="20"/>
        <end position="1247"/>
    </location>
</feature>
<dbReference type="InterPro" id="IPR016035">
    <property type="entry name" value="Acyl_Trfase/lysoPLipase"/>
</dbReference>
<dbReference type="Pfam" id="PF08659">
    <property type="entry name" value="KR"/>
    <property type="match status" value="1"/>
</dbReference>
<dbReference type="SMART" id="SM00829">
    <property type="entry name" value="PKS_ER"/>
    <property type="match status" value="1"/>
</dbReference>
<accession>A0A8H8QTS4</accession>
<name>A0A8H8QTS4_9HELO</name>
<dbReference type="InterPro" id="IPR014043">
    <property type="entry name" value="Acyl_transferase_dom"/>
</dbReference>
<dbReference type="OrthoDB" id="329835at2759"/>
<evidence type="ECO:0000256" key="2">
    <source>
        <dbReference type="ARBA" id="ARBA00022553"/>
    </source>
</evidence>
<dbReference type="InterPro" id="IPR001227">
    <property type="entry name" value="Ac_transferase_dom_sf"/>
</dbReference>
<dbReference type="Pfam" id="PF08240">
    <property type="entry name" value="ADH_N"/>
    <property type="match status" value="1"/>
</dbReference>
<dbReference type="GO" id="GO:0006633">
    <property type="term" value="P:fatty acid biosynthetic process"/>
    <property type="evidence" value="ECO:0007669"/>
    <property type="project" value="TreeGrafter"/>
</dbReference>
<dbReference type="InterPro" id="IPR011032">
    <property type="entry name" value="GroES-like_sf"/>
</dbReference>
<proteinExistence type="predicted"/>
<feature type="signal peptide" evidence="5">
    <location>
        <begin position="1"/>
        <end position="19"/>
    </location>
</feature>
<dbReference type="Gene3D" id="3.90.180.10">
    <property type="entry name" value="Medium-chain alcohol dehydrogenases, catalytic domain"/>
    <property type="match status" value="1"/>
</dbReference>
<dbReference type="GeneID" id="41988705"/>
<dbReference type="SUPFAM" id="SSF52151">
    <property type="entry name" value="FabD/lysophospholipase-like"/>
    <property type="match status" value="1"/>
</dbReference>
<dbReference type="SUPFAM" id="SSF50129">
    <property type="entry name" value="GroES-like"/>
    <property type="match status" value="1"/>
</dbReference>
<dbReference type="CDD" id="cd05195">
    <property type="entry name" value="enoyl_red"/>
    <property type="match status" value="1"/>
</dbReference>
<dbReference type="Gene3D" id="1.10.1200.10">
    <property type="entry name" value="ACP-like"/>
    <property type="match status" value="1"/>
</dbReference>
<dbReference type="InterPro" id="IPR020843">
    <property type="entry name" value="ER"/>
</dbReference>
<evidence type="ECO:0000313" key="7">
    <source>
        <dbReference type="EMBL" id="TVY22637.1"/>
    </source>
</evidence>
<gene>
    <name evidence="7" type="primary">af370_1</name>
    <name evidence="7" type="ORF">LHYA1_G008507</name>
</gene>
<dbReference type="PANTHER" id="PTHR43775">
    <property type="entry name" value="FATTY ACID SYNTHASE"/>
    <property type="match status" value="1"/>
</dbReference>
<feature type="domain" description="Carrier" evidence="6">
    <location>
        <begin position="1168"/>
        <end position="1244"/>
    </location>
</feature>
<dbReference type="EMBL" id="QGMH01000246">
    <property type="protein sequence ID" value="TVY22637.1"/>
    <property type="molecule type" value="Genomic_DNA"/>
</dbReference>
<dbReference type="GO" id="GO:0031177">
    <property type="term" value="F:phosphopantetheine binding"/>
    <property type="evidence" value="ECO:0007669"/>
    <property type="project" value="InterPro"/>
</dbReference>
<keyword evidence="4" id="KW-0511">Multifunctional enzyme</keyword>
<dbReference type="Pfam" id="PF23114">
    <property type="entry name" value="NAD-bd_HRPKS_sdrA"/>
    <property type="match status" value="1"/>
</dbReference>
<dbReference type="Gene3D" id="3.40.50.720">
    <property type="entry name" value="NAD(P)-binding Rossmann-like Domain"/>
    <property type="match status" value="2"/>
</dbReference>
<keyword evidence="1" id="KW-0596">Phosphopantetheine</keyword>
<dbReference type="SMART" id="SM00822">
    <property type="entry name" value="PKS_KR"/>
    <property type="match status" value="1"/>
</dbReference>
<dbReference type="GO" id="GO:0044550">
    <property type="term" value="P:secondary metabolite biosynthetic process"/>
    <property type="evidence" value="ECO:0007669"/>
    <property type="project" value="TreeGrafter"/>
</dbReference>
<dbReference type="Gene3D" id="3.30.70.3290">
    <property type="match status" value="1"/>
</dbReference>
<dbReference type="GO" id="GO:1901336">
    <property type="term" value="P:lactone biosynthetic process"/>
    <property type="evidence" value="ECO:0007669"/>
    <property type="project" value="UniProtKB-ARBA"/>
</dbReference>
<evidence type="ECO:0000256" key="5">
    <source>
        <dbReference type="SAM" id="SignalP"/>
    </source>
</evidence>
<dbReference type="InterPro" id="IPR036291">
    <property type="entry name" value="NAD(P)-bd_dom_sf"/>
</dbReference>
<sequence>MSAMHMLVSLLAFTNLSMGSFGASASTFQKCKNIPGDAAWPAKSDWDALNANDEQSLKNSVKSLSRHILNPAVSLDTADLAYTLSERRSRHYHRGFVVSKTSSFPGESVVYGKSQGTTGVGFVFTGPGAQWSQMGLELIDTFSTAKRTIQHLDDVLQALPSPPSWTLLSELTEALKPEALRLPEFSQPLVTALQLALAHKNPILKIAELNLDAEDQSSLWLQRPNPKRAASSLYRFASSDSTTVVSAQEKYSPSAPNAGFTWFDLAKAEPILGEVKFDAVLVKNHQSVSEEALNVAVDSISASVQEGGLVLVAGSDNSFTQAALERIGQVHTTDDNLYICVVASPVDLEQPAHPTTSLVSFSHEQAPAELLGSLGKWHIKAGQPLSEIETNQTILVLDELSSSTMDRLDENSWTLLQELVQKETKILWVTTGAQLDVTEPTKAAINGFFRVLRAEEPLLNLVTLDVGQATGPATAAAIDTCLTLINKPKPKQQVDSEFVERDGIFYISRLIPEEDLTKYQNDDLGSLKTEVVDLHASQTPIRLRTERLGNIDSIHYGEISPVPLALGSGCLEVELFAAGMNYKDVVVSMGIVPGNEHTLGGEGAGIVTRVSPDIDNFKVGQRVVVFDKGTFANRIQTTPGLSFEQASTLSAVYLTSIYGLFDLANLSKGQSVLIHSAAGGVGIAAIQLCQYIGAELFVTVGTGEKRDFLKSTFGLTDDHIFNSRNTDFASDVLAATNGRGIDVVLNSLTGDMLDESFRLLADGGRMVEIGKKDILDRNSLAMEPFDRNISFMAVDMSHERAPDHLVQRLLARLFGLIKSGYVKPIVRIHTFSFSDVPSAIRFLRAGKHIGKIVITDGLEPAIKVPVRRALKTMKFRDDACYLIVGGLKGLCASLVVYMAKNGAKHLAVISRSGHSDEKSQGVVKEIEALGCQIDLLSADVAIASDVEKAFQATTVPIAGIVQGAMVLRDRMFSSMDVSDYHGALACKVQGTWNLHNVAEKLGLKLDFFTMLSSISGVVGQKGQANYAAGNAFLDAFASYRHGLGQPACSVDLGVIEDVGYIAERDGMQAKLDTSIWTGINERLLRKILYFSIVQQQEGTARLAQSTQIITGIPVPQPADSGLIQDARFAPLFTNAGKAKGGGDAKSSASKDVQAVLLLLRSKTADADTQLAATVDIVNKCFVRILRLPEPMDVGRPISVYGIDSLAAVEVRNWLRGELGALVTTLDIVNATSLLELCKKIVAKFVAS</sequence>
<dbReference type="AlphaFoldDB" id="A0A8H8QTS4"/>
<protein>
    <submittedName>
        <fullName evidence="7">Fumagillin dodecapentaenoate synthase</fullName>
    </submittedName>
</protein>
<dbReference type="InterPro" id="IPR013154">
    <property type="entry name" value="ADH-like_N"/>
</dbReference>
<dbReference type="FunFam" id="3.40.50.720:FF:000209">
    <property type="entry name" value="Polyketide synthase Pks12"/>
    <property type="match status" value="1"/>
</dbReference>
<dbReference type="GO" id="GO:0004312">
    <property type="term" value="F:fatty acid synthase activity"/>
    <property type="evidence" value="ECO:0007669"/>
    <property type="project" value="TreeGrafter"/>
</dbReference>
<evidence type="ECO:0000313" key="8">
    <source>
        <dbReference type="Proteomes" id="UP000431533"/>
    </source>
</evidence>
<dbReference type="SMART" id="SM00823">
    <property type="entry name" value="PKS_PP"/>
    <property type="match status" value="1"/>
</dbReference>
<dbReference type="PROSITE" id="PS50075">
    <property type="entry name" value="CARRIER"/>
    <property type="match status" value="1"/>
</dbReference>